<protein>
    <submittedName>
        <fullName evidence="2">Uncharacterized protein</fullName>
    </submittedName>
</protein>
<dbReference type="Proteomes" id="UP000037035">
    <property type="component" value="Unassembled WGS sequence"/>
</dbReference>
<accession>A0A0L6VLA9</accession>
<name>A0A0L6VLA9_9BASI</name>
<comment type="caution">
    <text evidence="2">The sequence shown here is derived from an EMBL/GenBank/DDBJ whole genome shotgun (WGS) entry which is preliminary data.</text>
</comment>
<dbReference type="AlphaFoldDB" id="A0A0L6VLA9"/>
<sequence>MHCTAVEKLKEQMADMMKALEKEKSHRKQAKEKLVSAGTSNTIKTAQFDGTRGAKAKIYGVQVALYIAAQCSLKTAQRSSSQSCT</sequence>
<reference evidence="2 3" key="1">
    <citation type="submission" date="2015-08" db="EMBL/GenBank/DDBJ databases">
        <title>Next Generation Sequencing and Analysis of the Genome of Puccinia sorghi L Schw, the Causal Agent of Maize Common Rust.</title>
        <authorList>
            <person name="Rochi L."/>
            <person name="Burguener G."/>
            <person name="Darino M."/>
            <person name="Turjanski A."/>
            <person name="Kreff E."/>
            <person name="Dieguez M.J."/>
            <person name="Sacco F."/>
        </authorList>
    </citation>
    <scope>NUCLEOTIDE SEQUENCE [LARGE SCALE GENOMIC DNA]</scope>
    <source>
        <strain evidence="2 3">RO10H11247</strain>
    </source>
</reference>
<gene>
    <name evidence="2" type="ORF">VP01_1384g4</name>
</gene>
<keyword evidence="1" id="KW-0175">Coiled coil</keyword>
<evidence type="ECO:0000313" key="2">
    <source>
        <dbReference type="EMBL" id="KNZ61563.1"/>
    </source>
</evidence>
<dbReference type="EMBL" id="LAVV01004276">
    <property type="protein sequence ID" value="KNZ61563.1"/>
    <property type="molecule type" value="Genomic_DNA"/>
</dbReference>
<evidence type="ECO:0000256" key="1">
    <source>
        <dbReference type="SAM" id="Coils"/>
    </source>
</evidence>
<organism evidence="2 3">
    <name type="scientific">Puccinia sorghi</name>
    <dbReference type="NCBI Taxonomy" id="27349"/>
    <lineage>
        <taxon>Eukaryota</taxon>
        <taxon>Fungi</taxon>
        <taxon>Dikarya</taxon>
        <taxon>Basidiomycota</taxon>
        <taxon>Pucciniomycotina</taxon>
        <taxon>Pucciniomycetes</taxon>
        <taxon>Pucciniales</taxon>
        <taxon>Pucciniaceae</taxon>
        <taxon>Puccinia</taxon>
    </lineage>
</organism>
<feature type="coiled-coil region" evidence="1">
    <location>
        <begin position="3"/>
        <end position="33"/>
    </location>
</feature>
<keyword evidence="3" id="KW-1185">Reference proteome</keyword>
<evidence type="ECO:0000313" key="3">
    <source>
        <dbReference type="Proteomes" id="UP000037035"/>
    </source>
</evidence>
<proteinExistence type="predicted"/>
<dbReference type="VEuPathDB" id="FungiDB:VP01_1384g4"/>